<evidence type="ECO:0000256" key="4">
    <source>
        <dbReference type="PROSITE-ProRule" id="PRU00335"/>
    </source>
</evidence>
<dbReference type="Proteomes" id="UP001500466">
    <property type="component" value="Unassembled WGS sequence"/>
</dbReference>
<feature type="domain" description="HTH tetR-type" evidence="5">
    <location>
        <begin position="18"/>
        <end position="78"/>
    </location>
</feature>
<evidence type="ECO:0000256" key="3">
    <source>
        <dbReference type="ARBA" id="ARBA00023163"/>
    </source>
</evidence>
<dbReference type="InterPro" id="IPR001647">
    <property type="entry name" value="HTH_TetR"/>
</dbReference>
<dbReference type="Gene3D" id="1.10.10.60">
    <property type="entry name" value="Homeodomain-like"/>
    <property type="match status" value="1"/>
</dbReference>
<feature type="DNA-binding region" description="H-T-H motif" evidence="4">
    <location>
        <begin position="41"/>
        <end position="60"/>
    </location>
</feature>
<dbReference type="PANTHER" id="PTHR30055:SF230">
    <property type="entry name" value="TRANSCRIPTIONAL REGULATORY PROTEIN (PROBABLY TETR-FAMILY)-RELATED"/>
    <property type="match status" value="1"/>
</dbReference>
<organism evidence="6 7">
    <name type="scientific">Yinghuangia aomiensis</name>
    <dbReference type="NCBI Taxonomy" id="676205"/>
    <lineage>
        <taxon>Bacteria</taxon>
        <taxon>Bacillati</taxon>
        <taxon>Actinomycetota</taxon>
        <taxon>Actinomycetes</taxon>
        <taxon>Kitasatosporales</taxon>
        <taxon>Streptomycetaceae</taxon>
        <taxon>Yinghuangia</taxon>
    </lineage>
</organism>
<keyword evidence="7" id="KW-1185">Reference proteome</keyword>
<dbReference type="Gene3D" id="1.10.357.10">
    <property type="entry name" value="Tetracycline Repressor, domain 2"/>
    <property type="match status" value="1"/>
</dbReference>
<proteinExistence type="predicted"/>
<evidence type="ECO:0000256" key="2">
    <source>
        <dbReference type="ARBA" id="ARBA00023125"/>
    </source>
</evidence>
<dbReference type="Pfam" id="PF00440">
    <property type="entry name" value="TetR_N"/>
    <property type="match status" value="1"/>
</dbReference>
<dbReference type="PROSITE" id="PS50977">
    <property type="entry name" value="HTH_TETR_2"/>
    <property type="match status" value="1"/>
</dbReference>
<dbReference type="InterPro" id="IPR036271">
    <property type="entry name" value="Tet_transcr_reg_TetR-rel_C_sf"/>
</dbReference>
<evidence type="ECO:0000313" key="7">
    <source>
        <dbReference type="Proteomes" id="UP001500466"/>
    </source>
</evidence>
<dbReference type="InterPro" id="IPR011075">
    <property type="entry name" value="TetR_C"/>
</dbReference>
<dbReference type="SUPFAM" id="SSF48498">
    <property type="entry name" value="Tetracyclin repressor-like, C-terminal domain"/>
    <property type="match status" value="1"/>
</dbReference>
<dbReference type="InterPro" id="IPR050109">
    <property type="entry name" value="HTH-type_TetR-like_transc_reg"/>
</dbReference>
<keyword evidence="3" id="KW-0804">Transcription</keyword>
<dbReference type="RefSeq" id="WP_345673162.1">
    <property type="nucleotide sequence ID" value="NZ_BAABHS010000001.1"/>
</dbReference>
<dbReference type="InterPro" id="IPR009057">
    <property type="entry name" value="Homeodomain-like_sf"/>
</dbReference>
<dbReference type="Pfam" id="PF16859">
    <property type="entry name" value="TetR_C_11"/>
    <property type="match status" value="1"/>
</dbReference>
<protein>
    <submittedName>
        <fullName evidence="6">TetR/AcrR family transcriptional regulator</fullName>
    </submittedName>
</protein>
<accession>A0ABP9GIP9</accession>
<evidence type="ECO:0000256" key="1">
    <source>
        <dbReference type="ARBA" id="ARBA00023015"/>
    </source>
</evidence>
<gene>
    <name evidence="6" type="ORF">GCM10023205_00810</name>
</gene>
<dbReference type="PRINTS" id="PR00455">
    <property type="entry name" value="HTHTETR"/>
</dbReference>
<sequence length="208" mass="22129">MSENGTGAASRKGRPRSPAADDAILDATRALLADRGWAALTIGDVAVRAGVAKTTLYRRWASKQELVLAAVADMLDTLRLPDCGDLAADLESVVRQFAALLARPEMQTALMGLVADSTRDPELRLRVREVIVDPQKRLVVEGRAQARARGETTAANAIDVDLVFDIIAGTVVQHMLVSAEPAADVWVKKFVAFVGAGLMGTAEGLPED</sequence>
<reference evidence="7" key="1">
    <citation type="journal article" date="2019" name="Int. J. Syst. Evol. Microbiol.">
        <title>The Global Catalogue of Microorganisms (GCM) 10K type strain sequencing project: providing services to taxonomists for standard genome sequencing and annotation.</title>
        <authorList>
            <consortium name="The Broad Institute Genomics Platform"/>
            <consortium name="The Broad Institute Genome Sequencing Center for Infectious Disease"/>
            <person name="Wu L."/>
            <person name="Ma J."/>
        </authorList>
    </citation>
    <scope>NUCLEOTIDE SEQUENCE [LARGE SCALE GENOMIC DNA]</scope>
    <source>
        <strain evidence="7">JCM 17986</strain>
    </source>
</reference>
<name>A0ABP9GIP9_9ACTN</name>
<dbReference type="PANTHER" id="PTHR30055">
    <property type="entry name" value="HTH-TYPE TRANSCRIPTIONAL REGULATOR RUTR"/>
    <property type="match status" value="1"/>
</dbReference>
<keyword evidence="1" id="KW-0805">Transcription regulation</keyword>
<keyword evidence="2 4" id="KW-0238">DNA-binding</keyword>
<dbReference type="SUPFAM" id="SSF46689">
    <property type="entry name" value="Homeodomain-like"/>
    <property type="match status" value="1"/>
</dbReference>
<comment type="caution">
    <text evidence="6">The sequence shown here is derived from an EMBL/GenBank/DDBJ whole genome shotgun (WGS) entry which is preliminary data.</text>
</comment>
<evidence type="ECO:0000259" key="5">
    <source>
        <dbReference type="PROSITE" id="PS50977"/>
    </source>
</evidence>
<dbReference type="EMBL" id="BAABHS010000001">
    <property type="protein sequence ID" value="GAA4945023.1"/>
    <property type="molecule type" value="Genomic_DNA"/>
</dbReference>
<evidence type="ECO:0000313" key="6">
    <source>
        <dbReference type="EMBL" id="GAA4945023.1"/>
    </source>
</evidence>